<dbReference type="NCBIfam" id="TIGR03061">
    <property type="entry name" value="pip_yhgE_Nterm"/>
    <property type="match status" value="1"/>
</dbReference>
<reference evidence="8 9" key="1">
    <citation type="submission" date="2019-06" db="EMBL/GenBank/DDBJ databases">
        <authorList>
            <person name="Li F."/>
        </authorList>
    </citation>
    <scope>NUCLEOTIDE SEQUENCE [LARGE SCALE GENOMIC DNA]</scope>
    <source>
        <strain evidence="8 9">10F1D-1</strain>
    </source>
</reference>
<dbReference type="InterPro" id="IPR013525">
    <property type="entry name" value="ABC2_TM"/>
</dbReference>
<sequence>MSTFFRTITTSVRAEFARLVSSRMAVLALVALMTIPVVYGGLYLWGNKDPYGSLDKVPAAIVVADEGTKVDGEQQNYGREAAKTLLDGKKFAWHEVSAVAASRGVKNGTYDFAVEFPADFSARIASASGDAPAPARLGLITSDTNSYLSSTIATQATTTVRAAIVEKVGRAATLQLLDGVQSLRDGLSDAADGAQQLSDGAHTASDGATKLADGASEADAGAGKLASGAREASSGASKLADGANSASAGAAKLADGAAATAAGATKVSDGIGQIADKLGAVSTGLRALADLTATLPDDATALAAGTQTIAAGVTALHSDAVSAQEKLAAALATSQATPAEKDELTRLVAGLSAQTAAGSPLQVGSSSAAAGAADLAASAPGLKKAISDAAAGAEALTAGAQSAQTGAAQVASGATQVSTGASSLKDGTAQLASGASALKSGTAQLASGANTLEGGTAQLASGASDLADGTAKLADGADTLHGKLVDGVAQTPSKTEAQRAAAAKAVADPVNVKRTSQTEAENYGAGLAPFFISLAAWIGIYALFLLVRPLSRRALTAVRRPFATALAGWATPALLGVVQMIGLFLTLAGPLGLKMAHPVELLGFMALVSATYAAIVLALNVWLGSVGQFLGLVLMVVQLVTAGGTFPWQTLPAPLAALHQALPMSHAVDGIRALLYGGGAAGLSSALLTLVIWLVVALALSIAGAAKQSRFRTLRELRPSPIGG</sequence>
<feature type="transmembrane region" description="Helical" evidence="6">
    <location>
        <begin position="566"/>
        <end position="589"/>
    </location>
</feature>
<dbReference type="EMBL" id="VHQG01000001">
    <property type="protein sequence ID" value="TPW77634.1"/>
    <property type="molecule type" value="Genomic_DNA"/>
</dbReference>
<keyword evidence="3 6" id="KW-1133">Transmembrane helix</keyword>
<dbReference type="AlphaFoldDB" id="A0A506XXK9"/>
<feature type="transmembrane region" description="Helical" evidence="6">
    <location>
        <begin position="673"/>
        <end position="706"/>
    </location>
</feature>
<dbReference type="Pfam" id="PF12698">
    <property type="entry name" value="ABC2_membrane_3"/>
    <property type="match status" value="1"/>
</dbReference>
<dbReference type="RefSeq" id="WP_141162162.1">
    <property type="nucleotide sequence ID" value="NZ_VHQG01000001.1"/>
</dbReference>
<feature type="transmembrane region" description="Helical" evidence="6">
    <location>
        <begin position="629"/>
        <end position="648"/>
    </location>
</feature>
<dbReference type="InterPro" id="IPR023908">
    <property type="entry name" value="xxxLxxG_rpt"/>
</dbReference>
<dbReference type="NCBIfam" id="TIGR03057">
    <property type="entry name" value="xxxLxxG_by_4"/>
    <property type="match status" value="7"/>
</dbReference>
<keyword evidence="9" id="KW-1185">Reference proteome</keyword>
<gene>
    <name evidence="8" type="ORF">FJ657_02935</name>
</gene>
<feature type="transmembrane region" description="Helical" evidence="6">
    <location>
        <begin position="601"/>
        <end position="622"/>
    </location>
</feature>
<comment type="subcellular location">
    <subcellularLocation>
        <location evidence="1">Membrane</location>
        <topology evidence="1">Multi-pass membrane protein</topology>
    </subcellularLocation>
</comment>
<proteinExistence type="predicted"/>
<feature type="transmembrane region" description="Helical" evidence="6">
    <location>
        <begin position="523"/>
        <end position="546"/>
    </location>
</feature>
<name>A0A506XXK9_9MICO</name>
<dbReference type="Proteomes" id="UP000316252">
    <property type="component" value="Unassembled WGS sequence"/>
</dbReference>
<dbReference type="InterPro" id="IPR017501">
    <property type="entry name" value="Phage_infect_YhgE_C"/>
</dbReference>
<dbReference type="PANTHER" id="PTHR43077:SF5">
    <property type="entry name" value="PHAGE INFECTION PROTEIN"/>
    <property type="match status" value="1"/>
</dbReference>
<evidence type="ECO:0000256" key="3">
    <source>
        <dbReference type="ARBA" id="ARBA00022989"/>
    </source>
</evidence>
<dbReference type="Gene3D" id="1.10.287.950">
    <property type="entry name" value="Methyl-accepting chemotaxis protein"/>
    <property type="match status" value="1"/>
</dbReference>
<evidence type="ECO:0000256" key="2">
    <source>
        <dbReference type="ARBA" id="ARBA00022692"/>
    </source>
</evidence>
<dbReference type="PANTHER" id="PTHR43077">
    <property type="entry name" value="TRANSPORT PERMEASE YVFS-RELATED"/>
    <property type="match status" value="1"/>
</dbReference>
<organism evidence="8 9">
    <name type="scientific">Schumannella soli</name>
    <dbReference type="NCBI Taxonomy" id="2590779"/>
    <lineage>
        <taxon>Bacteria</taxon>
        <taxon>Bacillati</taxon>
        <taxon>Actinomycetota</taxon>
        <taxon>Actinomycetes</taxon>
        <taxon>Micrococcales</taxon>
        <taxon>Microbacteriaceae</taxon>
        <taxon>Schumannella</taxon>
    </lineage>
</organism>
<protein>
    <submittedName>
        <fullName evidence="8">YhgE/Pip domain-containing protein</fullName>
    </submittedName>
</protein>
<feature type="region of interest" description="Disordered" evidence="5">
    <location>
        <begin position="191"/>
        <end position="212"/>
    </location>
</feature>
<dbReference type="NCBIfam" id="TIGR03062">
    <property type="entry name" value="pip_yhgE_Cterm"/>
    <property type="match status" value="1"/>
</dbReference>
<evidence type="ECO:0000256" key="1">
    <source>
        <dbReference type="ARBA" id="ARBA00004141"/>
    </source>
</evidence>
<dbReference type="InterPro" id="IPR017500">
    <property type="entry name" value="Phage_infect_YhgE_N"/>
</dbReference>
<dbReference type="GO" id="GO:0016020">
    <property type="term" value="C:membrane"/>
    <property type="evidence" value="ECO:0007669"/>
    <property type="project" value="UniProtKB-SubCell"/>
</dbReference>
<keyword evidence="2 6" id="KW-0812">Transmembrane</keyword>
<feature type="domain" description="ABC-2 type transporter transmembrane" evidence="7">
    <location>
        <begin position="475"/>
        <end position="702"/>
    </location>
</feature>
<evidence type="ECO:0000313" key="8">
    <source>
        <dbReference type="EMBL" id="TPW77634.1"/>
    </source>
</evidence>
<dbReference type="InterPro" id="IPR051328">
    <property type="entry name" value="T7SS_ABC-Transporter"/>
</dbReference>
<feature type="transmembrane region" description="Helical" evidence="6">
    <location>
        <begin position="25"/>
        <end position="46"/>
    </location>
</feature>
<evidence type="ECO:0000256" key="5">
    <source>
        <dbReference type="SAM" id="MobiDB-lite"/>
    </source>
</evidence>
<evidence type="ECO:0000259" key="7">
    <source>
        <dbReference type="Pfam" id="PF12698"/>
    </source>
</evidence>
<keyword evidence="4 6" id="KW-0472">Membrane</keyword>
<evidence type="ECO:0000256" key="4">
    <source>
        <dbReference type="ARBA" id="ARBA00023136"/>
    </source>
</evidence>
<comment type="caution">
    <text evidence="8">The sequence shown here is derived from an EMBL/GenBank/DDBJ whole genome shotgun (WGS) entry which is preliminary data.</text>
</comment>
<dbReference type="OrthoDB" id="9811483at2"/>
<evidence type="ECO:0000313" key="9">
    <source>
        <dbReference type="Proteomes" id="UP000316252"/>
    </source>
</evidence>
<accession>A0A506XXK9</accession>
<evidence type="ECO:0000256" key="6">
    <source>
        <dbReference type="SAM" id="Phobius"/>
    </source>
</evidence>
<dbReference type="GO" id="GO:0140359">
    <property type="term" value="F:ABC-type transporter activity"/>
    <property type="evidence" value="ECO:0007669"/>
    <property type="project" value="InterPro"/>
</dbReference>
<dbReference type="SUPFAM" id="SSF58104">
    <property type="entry name" value="Methyl-accepting chemotaxis protein (MCP) signaling domain"/>
    <property type="match status" value="1"/>
</dbReference>